<evidence type="ECO:0000256" key="1">
    <source>
        <dbReference type="SAM" id="Phobius"/>
    </source>
</evidence>
<keyword evidence="1" id="KW-1133">Transmembrane helix</keyword>
<keyword evidence="1" id="KW-0472">Membrane</keyword>
<feature type="transmembrane region" description="Helical" evidence="1">
    <location>
        <begin position="12"/>
        <end position="32"/>
    </location>
</feature>
<proteinExistence type="predicted"/>
<protein>
    <recommendedName>
        <fullName evidence="3">ABC transmembrane type-1 domain-containing protein</fullName>
    </recommendedName>
</protein>
<keyword evidence="1" id="KW-0812">Transmembrane</keyword>
<gene>
    <name evidence="2" type="ORF">METZ01_LOCUS301044</name>
</gene>
<organism evidence="2">
    <name type="scientific">marine metagenome</name>
    <dbReference type="NCBI Taxonomy" id="408172"/>
    <lineage>
        <taxon>unclassified sequences</taxon>
        <taxon>metagenomes</taxon>
        <taxon>ecological metagenomes</taxon>
    </lineage>
</organism>
<feature type="non-terminal residue" evidence="2">
    <location>
        <position position="60"/>
    </location>
</feature>
<accession>A0A382MHS2</accession>
<evidence type="ECO:0008006" key="3">
    <source>
        <dbReference type="Google" id="ProtNLM"/>
    </source>
</evidence>
<evidence type="ECO:0000313" key="2">
    <source>
        <dbReference type="EMBL" id="SVC48190.1"/>
    </source>
</evidence>
<name>A0A382MHS2_9ZZZZ</name>
<sequence>MKYIHYIFSKVFSILPVIFGVTIVSFFLIHLIPGDPVRIMLHGRATDEVVKQIYQELGWD</sequence>
<dbReference type="AlphaFoldDB" id="A0A382MHS2"/>
<reference evidence="2" key="1">
    <citation type="submission" date="2018-05" db="EMBL/GenBank/DDBJ databases">
        <authorList>
            <person name="Lanie J.A."/>
            <person name="Ng W.-L."/>
            <person name="Kazmierczak K.M."/>
            <person name="Andrzejewski T.M."/>
            <person name="Davidsen T.M."/>
            <person name="Wayne K.J."/>
            <person name="Tettelin H."/>
            <person name="Glass J.I."/>
            <person name="Rusch D."/>
            <person name="Podicherti R."/>
            <person name="Tsui H.-C.T."/>
            <person name="Winkler M.E."/>
        </authorList>
    </citation>
    <scope>NUCLEOTIDE SEQUENCE</scope>
</reference>
<dbReference type="EMBL" id="UINC01093621">
    <property type="protein sequence ID" value="SVC48190.1"/>
    <property type="molecule type" value="Genomic_DNA"/>
</dbReference>